<dbReference type="EMBL" id="KL142418">
    <property type="protein sequence ID" value="KDR67034.1"/>
    <property type="molecule type" value="Genomic_DNA"/>
</dbReference>
<feature type="region of interest" description="Disordered" evidence="1">
    <location>
        <begin position="144"/>
        <end position="168"/>
    </location>
</feature>
<accession>A0A067SH49</accession>
<protein>
    <submittedName>
        <fullName evidence="2">Uncharacterized protein</fullName>
    </submittedName>
</protein>
<dbReference type="HOGENOM" id="CLU_1138068_0_0_1"/>
<keyword evidence="3" id="KW-1185">Reference proteome</keyword>
<proteinExistence type="predicted"/>
<sequence length="244" mass="27574">MFSSNPSRPRHQLRRRPGIPLRISELITLPRRSKDTIVPSSAPSNLISIAFDPLLPSSLSPRLLSLDKNETYVDEAFPWTNTPADAFRYRHRHSASAPNITFTRRLSLHDRLSAHYPKQSSPLTSPPLPPEPIPHVPVPYPPKIVPPASSAPSTDSTQTLPVETSAPTLVLTSRNKLKKRRRQSYHEDGPKLFAQMEPLFWRKSKPCPEKYATPNRLVLGSHFIPKYIPPSFDDSRLVDDMRGN</sequence>
<dbReference type="Proteomes" id="UP000027222">
    <property type="component" value="Unassembled WGS sequence"/>
</dbReference>
<organism evidence="2 3">
    <name type="scientific">Galerina marginata (strain CBS 339.88)</name>
    <dbReference type="NCBI Taxonomy" id="685588"/>
    <lineage>
        <taxon>Eukaryota</taxon>
        <taxon>Fungi</taxon>
        <taxon>Dikarya</taxon>
        <taxon>Basidiomycota</taxon>
        <taxon>Agaricomycotina</taxon>
        <taxon>Agaricomycetes</taxon>
        <taxon>Agaricomycetidae</taxon>
        <taxon>Agaricales</taxon>
        <taxon>Agaricineae</taxon>
        <taxon>Strophariaceae</taxon>
        <taxon>Galerina</taxon>
    </lineage>
</organism>
<evidence type="ECO:0000256" key="1">
    <source>
        <dbReference type="SAM" id="MobiDB-lite"/>
    </source>
</evidence>
<evidence type="ECO:0000313" key="2">
    <source>
        <dbReference type="EMBL" id="KDR67034.1"/>
    </source>
</evidence>
<dbReference type="AlphaFoldDB" id="A0A067SH49"/>
<reference evidence="3" key="1">
    <citation type="journal article" date="2014" name="Proc. Natl. Acad. Sci. U.S.A.">
        <title>Extensive sampling of basidiomycete genomes demonstrates inadequacy of the white-rot/brown-rot paradigm for wood decay fungi.</title>
        <authorList>
            <person name="Riley R."/>
            <person name="Salamov A.A."/>
            <person name="Brown D.W."/>
            <person name="Nagy L.G."/>
            <person name="Floudas D."/>
            <person name="Held B.W."/>
            <person name="Levasseur A."/>
            <person name="Lombard V."/>
            <person name="Morin E."/>
            <person name="Otillar R."/>
            <person name="Lindquist E.A."/>
            <person name="Sun H."/>
            <person name="LaButti K.M."/>
            <person name="Schmutz J."/>
            <person name="Jabbour D."/>
            <person name="Luo H."/>
            <person name="Baker S.E."/>
            <person name="Pisabarro A.G."/>
            <person name="Walton J.D."/>
            <person name="Blanchette R.A."/>
            <person name="Henrissat B."/>
            <person name="Martin F."/>
            <person name="Cullen D."/>
            <person name="Hibbett D.S."/>
            <person name="Grigoriev I.V."/>
        </authorList>
    </citation>
    <scope>NUCLEOTIDE SEQUENCE [LARGE SCALE GENOMIC DNA]</scope>
    <source>
        <strain evidence="3">CBS 339.88</strain>
    </source>
</reference>
<gene>
    <name evidence="2" type="ORF">GALMADRAFT_232252</name>
</gene>
<name>A0A067SH49_GALM3</name>
<feature type="compositionally biased region" description="Polar residues" evidence="1">
    <location>
        <begin position="154"/>
        <end position="168"/>
    </location>
</feature>
<evidence type="ECO:0000313" key="3">
    <source>
        <dbReference type="Proteomes" id="UP000027222"/>
    </source>
</evidence>